<keyword evidence="3" id="KW-1185">Reference proteome</keyword>
<dbReference type="RefSeq" id="WP_142534310.1">
    <property type="nucleotide sequence ID" value="NZ_FXTB01000009.1"/>
</dbReference>
<evidence type="ECO:0000259" key="1">
    <source>
        <dbReference type="Pfam" id="PF17931"/>
    </source>
</evidence>
<evidence type="ECO:0000313" key="2">
    <source>
        <dbReference type="EMBL" id="SMO84748.1"/>
    </source>
</evidence>
<feature type="domain" description="Tetracyclin repressor-like C-terminal" evidence="1">
    <location>
        <begin position="84"/>
        <end position="210"/>
    </location>
</feature>
<organism evidence="2 3">
    <name type="scientific">Saccharicrinis carchari</name>
    <dbReference type="NCBI Taxonomy" id="1168039"/>
    <lineage>
        <taxon>Bacteria</taxon>
        <taxon>Pseudomonadati</taxon>
        <taxon>Bacteroidota</taxon>
        <taxon>Bacteroidia</taxon>
        <taxon>Marinilabiliales</taxon>
        <taxon>Marinilabiliaceae</taxon>
        <taxon>Saccharicrinis</taxon>
    </lineage>
</organism>
<proteinExistence type="predicted"/>
<sequence length="218" mass="25439">MEKETVNSATDILSAYMKYVLENGTRPKSIYLFARHLGINETQFYNQFASFDKIEKSIFKAFFDNTISLLEEDSAFHSFDAQNKLISFYFTFFEVLKANRSYVVLTLEKEKNKLMFHPALIELKKAFIEFVGQLDIHTMRFKEAKMEKAKNQGLTNIFWAQLLFTLRFWLDDDSTGFSTTDIFIEKSMKTGMAFLDASTLESVIDLGKFLFKEKIMTK</sequence>
<accession>A0A521ELF5</accession>
<protein>
    <submittedName>
        <fullName evidence="2">DNA-binding transcriptional regulator, AcrR family</fullName>
    </submittedName>
</protein>
<keyword evidence="2" id="KW-0238">DNA-binding</keyword>
<dbReference type="Gene3D" id="1.10.357.10">
    <property type="entry name" value="Tetracycline Repressor, domain 2"/>
    <property type="match status" value="1"/>
</dbReference>
<name>A0A521ELF5_SACCC</name>
<dbReference type="InterPro" id="IPR041673">
    <property type="entry name" value="TetR_C_23"/>
</dbReference>
<dbReference type="InterPro" id="IPR036271">
    <property type="entry name" value="Tet_transcr_reg_TetR-rel_C_sf"/>
</dbReference>
<dbReference type="OrthoDB" id="977687at2"/>
<evidence type="ECO:0000313" key="3">
    <source>
        <dbReference type="Proteomes" id="UP000319040"/>
    </source>
</evidence>
<gene>
    <name evidence="2" type="ORF">SAMN06265379_109113</name>
</gene>
<dbReference type="Pfam" id="PF17931">
    <property type="entry name" value="TetR_C_23"/>
    <property type="match status" value="1"/>
</dbReference>
<dbReference type="GO" id="GO:0003677">
    <property type="term" value="F:DNA binding"/>
    <property type="evidence" value="ECO:0007669"/>
    <property type="project" value="UniProtKB-KW"/>
</dbReference>
<dbReference type="EMBL" id="FXTB01000009">
    <property type="protein sequence ID" value="SMO84748.1"/>
    <property type="molecule type" value="Genomic_DNA"/>
</dbReference>
<reference evidence="2 3" key="1">
    <citation type="submission" date="2017-05" db="EMBL/GenBank/DDBJ databases">
        <authorList>
            <person name="Varghese N."/>
            <person name="Submissions S."/>
        </authorList>
    </citation>
    <scope>NUCLEOTIDE SEQUENCE [LARGE SCALE GENOMIC DNA]</scope>
    <source>
        <strain evidence="2 3">DSM 27040</strain>
    </source>
</reference>
<dbReference type="AlphaFoldDB" id="A0A521ELF5"/>
<dbReference type="Proteomes" id="UP000319040">
    <property type="component" value="Unassembled WGS sequence"/>
</dbReference>
<dbReference type="SUPFAM" id="SSF48498">
    <property type="entry name" value="Tetracyclin repressor-like, C-terminal domain"/>
    <property type="match status" value="1"/>
</dbReference>